<reference evidence="7 8" key="1">
    <citation type="submission" date="2019-06" db="EMBL/GenBank/DDBJ databases">
        <title>A chromosomal-level reference genome of Carpinus fangiana (Coryloideae, Betulaceae).</title>
        <authorList>
            <person name="Yang X."/>
            <person name="Wang Z."/>
            <person name="Zhang L."/>
            <person name="Hao G."/>
            <person name="Liu J."/>
            <person name="Yang Y."/>
        </authorList>
    </citation>
    <scope>NUCLEOTIDE SEQUENCE [LARGE SCALE GENOMIC DNA]</scope>
    <source>
        <strain evidence="7">Cfa_2016G</strain>
        <tissue evidence="7">Leaf</tissue>
    </source>
</reference>
<dbReference type="PANTHER" id="PTHR11660:SF57">
    <property type="entry name" value="SOLUTE CARRIER FAMILY 40 MEMBER"/>
    <property type="match status" value="1"/>
</dbReference>
<comment type="caution">
    <text evidence="6">Lacks conserved residue(s) required for the propagation of feature annotation.</text>
</comment>
<feature type="transmembrane region" description="Helical" evidence="6">
    <location>
        <begin position="280"/>
        <end position="306"/>
    </location>
</feature>
<dbReference type="InterPro" id="IPR009716">
    <property type="entry name" value="Ferroportin-1"/>
</dbReference>
<dbReference type="GO" id="GO:0005381">
    <property type="term" value="F:iron ion transmembrane transporter activity"/>
    <property type="evidence" value="ECO:0007669"/>
    <property type="project" value="UniProtKB-UniRule"/>
</dbReference>
<dbReference type="OrthoDB" id="648861at2759"/>
<feature type="transmembrane region" description="Helical" evidence="6">
    <location>
        <begin position="493"/>
        <end position="514"/>
    </location>
</feature>
<keyword evidence="8" id="KW-1185">Reference proteome</keyword>
<dbReference type="GO" id="GO:0016020">
    <property type="term" value="C:membrane"/>
    <property type="evidence" value="ECO:0007669"/>
    <property type="project" value="UniProtKB-SubCell"/>
</dbReference>
<feature type="transmembrane region" description="Helical" evidence="6">
    <location>
        <begin position="102"/>
        <end position="121"/>
    </location>
</feature>
<feature type="transmembrane region" description="Helical" evidence="6">
    <location>
        <begin position="417"/>
        <end position="437"/>
    </location>
</feature>
<feature type="transmembrane region" description="Helical" evidence="6">
    <location>
        <begin position="70"/>
        <end position="90"/>
    </location>
</feature>
<dbReference type="EMBL" id="VIBQ01000014">
    <property type="protein sequence ID" value="KAB8349469.1"/>
    <property type="molecule type" value="Genomic_DNA"/>
</dbReference>
<evidence type="ECO:0000256" key="4">
    <source>
        <dbReference type="ARBA" id="ARBA00022989"/>
    </source>
</evidence>
<feature type="transmembrane region" description="Helical" evidence="6">
    <location>
        <begin position="127"/>
        <end position="147"/>
    </location>
</feature>
<comment type="similarity">
    <text evidence="6">Belongs to the ferroportin (FP) (TC 2.A.100) family. SLC40A subfamily.</text>
</comment>
<comment type="caution">
    <text evidence="7">The sequence shown here is derived from an EMBL/GenBank/DDBJ whole genome shotgun (WGS) entry which is preliminary data.</text>
</comment>
<proteinExistence type="inferred from homology"/>
<organism evidence="7 8">
    <name type="scientific">Carpinus fangiana</name>
    <dbReference type="NCBI Taxonomy" id="176857"/>
    <lineage>
        <taxon>Eukaryota</taxon>
        <taxon>Viridiplantae</taxon>
        <taxon>Streptophyta</taxon>
        <taxon>Embryophyta</taxon>
        <taxon>Tracheophyta</taxon>
        <taxon>Spermatophyta</taxon>
        <taxon>Magnoliopsida</taxon>
        <taxon>eudicotyledons</taxon>
        <taxon>Gunneridae</taxon>
        <taxon>Pentapetalae</taxon>
        <taxon>rosids</taxon>
        <taxon>fabids</taxon>
        <taxon>Fagales</taxon>
        <taxon>Betulaceae</taxon>
        <taxon>Carpinus</taxon>
    </lineage>
</organism>
<keyword evidence="4 6" id="KW-1133">Transmembrane helix</keyword>
<evidence type="ECO:0000256" key="2">
    <source>
        <dbReference type="ARBA" id="ARBA00022448"/>
    </source>
</evidence>
<comment type="function">
    <text evidence="6">May be involved in iron transport and iron homeostasis.</text>
</comment>
<evidence type="ECO:0000313" key="7">
    <source>
        <dbReference type="EMBL" id="KAB8349469.1"/>
    </source>
</evidence>
<evidence type="ECO:0000256" key="5">
    <source>
        <dbReference type="ARBA" id="ARBA00023136"/>
    </source>
</evidence>
<keyword evidence="2 6" id="KW-0813">Transport</keyword>
<feature type="transmembrane region" description="Helical" evidence="6">
    <location>
        <begin position="312"/>
        <end position="337"/>
    </location>
</feature>
<feature type="transmembrane region" description="Helical" evidence="6">
    <location>
        <begin position="188"/>
        <end position="207"/>
    </location>
</feature>
<keyword evidence="5 6" id="KW-0472">Membrane</keyword>
<sequence length="545" mass="59712">MTLRMSGDSADARSTDDVLFGEGKAPLTARQARSLFVSHALSTWNARTYEFAVILFTAAAFPDTLLMSSLRGLVVTLAALVGSSAIGSAIDRASSRLRSLTLTILCNRLSICAASVAWFWLVRVPEVNGYSTSRLAVFAFAVSFGILEKLSSIGNMLASERDWVPALADKNGVYTLTVLNSVMRRIDLMCKLVAPLAISMLITLTSIQTAVVFVAGMSAVSCGIEIITAKWVWDGSSQLRQPKIILFQVPDRKMRSLSQKIAAGMMHQSAQLREYFDTDIWVPSIALALLHLSTLSYAASLTTYLLNSGYSLLLITIARAFGSIVEVSSTFIAPATVKRLAKIRTQGYSTTSTSMNADEENIPRQQEHSTGLARSGLWGITLQWACLVPVILALWEIDPERSIKSESPSLSGIVPRNLPTLACLNAASVTLFFFLSFSRLGLWIFDLTTQEITQTGTEASKRSSFAGTEMSFVSLFELSQWVFTAAFSKPEQFRWLAVGSFGAVSVSALAYATWVRQQRGHLFHWYMVKGDCLHNRGSLYSTVRC</sequence>
<protein>
    <recommendedName>
        <fullName evidence="6">Solute carrier family 40 member</fullName>
    </recommendedName>
</protein>
<evidence type="ECO:0000256" key="6">
    <source>
        <dbReference type="RuleBase" id="RU365065"/>
    </source>
</evidence>
<gene>
    <name evidence="7" type="ORF">FH972_023496</name>
</gene>
<name>A0A5N6KVV3_9ROSI</name>
<dbReference type="Proteomes" id="UP000327013">
    <property type="component" value="Unassembled WGS sequence"/>
</dbReference>
<evidence type="ECO:0000313" key="8">
    <source>
        <dbReference type="Proteomes" id="UP000327013"/>
    </source>
</evidence>
<dbReference type="Pfam" id="PF06963">
    <property type="entry name" value="FPN1"/>
    <property type="match status" value="2"/>
</dbReference>
<dbReference type="PANTHER" id="PTHR11660">
    <property type="entry name" value="SOLUTE CARRIER FAMILY 40 MEMBER"/>
    <property type="match status" value="1"/>
</dbReference>
<keyword evidence="3 6" id="KW-0812">Transmembrane</keyword>
<accession>A0A5N6KVV3</accession>
<keyword evidence="6" id="KW-0406">Ion transport</keyword>
<evidence type="ECO:0000256" key="1">
    <source>
        <dbReference type="ARBA" id="ARBA00004141"/>
    </source>
</evidence>
<evidence type="ECO:0000256" key="3">
    <source>
        <dbReference type="ARBA" id="ARBA00022692"/>
    </source>
</evidence>
<comment type="subcellular location">
    <subcellularLocation>
        <location evidence="1 6">Membrane</location>
        <topology evidence="1 6">Multi-pass membrane protein</topology>
    </subcellularLocation>
</comment>
<dbReference type="AlphaFoldDB" id="A0A5N6KVV3"/>